<keyword evidence="3" id="KW-1185">Reference proteome</keyword>
<feature type="coiled-coil region" evidence="1">
    <location>
        <begin position="18"/>
        <end position="66"/>
    </location>
</feature>
<proteinExistence type="predicted"/>
<dbReference type="EMBL" id="CABFNS010000833">
    <property type="protein sequence ID" value="VUC31431.1"/>
    <property type="molecule type" value="Genomic_DNA"/>
</dbReference>
<gene>
    <name evidence="2" type="ORF">CLO192961_LOCUS305423</name>
</gene>
<name>A0ABY6UN54_BIOOC</name>
<dbReference type="PANTHER" id="PTHR42070:SF1">
    <property type="entry name" value="FILAMENT ASSOCIATED PROTEIN, PUTATIVE (AFU_ORTHOLOGUE AFUA_8G06630)-RELATED"/>
    <property type="match status" value="1"/>
</dbReference>
<dbReference type="PANTHER" id="PTHR42070">
    <property type="entry name" value="FILAMENT ASSOCIATED PROTEIN, PUTATIVE (AFU_ORTHOLOGUE AFUA_8G06630)-RELATED"/>
    <property type="match status" value="1"/>
</dbReference>
<dbReference type="Proteomes" id="UP000766486">
    <property type="component" value="Unassembled WGS sequence"/>
</dbReference>
<accession>A0ABY6UN54</accession>
<dbReference type="CDD" id="cd14688">
    <property type="entry name" value="bZIP_YAP"/>
    <property type="match status" value="1"/>
</dbReference>
<reference evidence="2 3" key="1">
    <citation type="submission" date="2019-06" db="EMBL/GenBank/DDBJ databases">
        <authorList>
            <person name="Broberg M."/>
        </authorList>
    </citation>
    <scope>NUCLEOTIDE SEQUENCE [LARGE SCALE GENOMIC DNA]</scope>
</reference>
<evidence type="ECO:0000313" key="2">
    <source>
        <dbReference type="EMBL" id="VUC31431.1"/>
    </source>
</evidence>
<organism evidence="2 3">
    <name type="scientific">Bionectria ochroleuca</name>
    <name type="common">Gliocladium roseum</name>
    <dbReference type="NCBI Taxonomy" id="29856"/>
    <lineage>
        <taxon>Eukaryota</taxon>
        <taxon>Fungi</taxon>
        <taxon>Dikarya</taxon>
        <taxon>Ascomycota</taxon>
        <taxon>Pezizomycotina</taxon>
        <taxon>Sordariomycetes</taxon>
        <taxon>Hypocreomycetidae</taxon>
        <taxon>Hypocreales</taxon>
        <taxon>Bionectriaceae</taxon>
        <taxon>Clonostachys</taxon>
    </lineage>
</organism>
<protein>
    <recommendedName>
        <fullName evidence="4">BZIP domain-containing protein</fullName>
    </recommendedName>
</protein>
<comment type="caution">
    <text evidence="2">The sequence shown here is derived from an EMBL/GenBank/DDBJ whole genome shotgun (WGS) entry which is preliminary data.</text>
</comment>
<evidence type="ECO:0008006" key="4">
    <source>
        <dbReference type="Google" id="ProtNLM"/>
    </source>
</evidence>
<sequence length="227" mass="25420">MMSKWSSKAADHKVVRLRNNQRRHRKRVKDHIVDLENRLAETQLQLTQARVRIAELSQKLDQARMSGNSTFLASHRTLEENSTTIHGVDRPLSHLVVRRGKDEPIVQASLPPNQAICSGGWDSNPSPIFSAPWSFEVAGQALKPGYEAFINSTDPDCCNLPLPEPGQSTTRCRDAYTIITQQNYKALDDSVIRAWLEPGFRGAFSEGDGCRIDTDLLFSLLDFISSS</sequence>
<keyword evidence="1" id="KW-0175">Coiled coil</keyword>
<evidence type="ECO:0000313" key="3">
    <source>
        <dbReference type="Proteomes" id="UP000766486"/>
    </source>
</evidence>
<evidence type="ECO:0000256" key="1">
    <source>
        <dbReference type="SAM" id="Coils"/>
    </source>
</evidence>